<dbReference type="Proteomes" id="UP000800039">
    <property type="component" value="Unassembled WGS sequence"/>
</dbReference>
<dbReference type="GO" id="GO:0005634">
    <property type="term" value="C:nucleus"/>
    <property type="evidence" value="ECO:0007669"/>
    <property type="project" value="TreeGrafter"/>
</dbReference>
<dbReference type="PANTHER" id="PTHR10245:SF15">
    <property type="entry name" value="ENDOTHELIAL DIFFERENTIATION-RELATED FACTOR 1"/>
    <property type="match status" value="1"/>
</dbReference>
<evidence type="ECO:0000256" key="2">
    <source>
        <dbReference type="ARBA" id="ARBA00014317"/>
    </source>
</evidence>
<evidence type="ECO:0000256" key="4">
    <source>
        <dbReference type="ARBA" id="ARBA00023125"/>
    </source>
</evidence>
<evidence type="ECO:0000256" key="1">
    <source>
        <dbReference type="ARBA" id="ARBA00009802"/>
    </source>
</evidence>
<reference evidence="10" key="1">
    <citation type="submission" date="2020-01" db="EMBL/GenBank/DDBJ databases">
        <authorList>
            <consortium name="DOE Joint Genome Institute"/>
            <person name="Haridas S."/>
            <person name="Albert R."/>
            <person name="Binder M."/>
            <person name="Bloem J."/>
            <person name="Labutti K."/>
            <person name="Salamov A."/>
            <person name="Andreopoulos B."/>
            <person name="Baker S.E."/>
            <person name="Barry K."/>
            <person name="Bills G."/>
            <person name="Bluhm B.H."/>
            <person name="Cannon C."/>
            <person name="Castanera R."/>
            <person name="Culley D.E."/>
            <person name="Daum C."/>
            <person name="Ezra D."/>
            <person name="Gonzalez J.B."/>
            <person name="Henrissat B."/>
            <person name="Kuo A."/>
            <person name="Liang C."/>
            <person name="Lipzen A."/>
            <person name="Lutzoni F."/>
            <person name="Magnuson J."/>
            <person name="Mondo S."/>
            <person name="Nolan M."/>
            <person name="Ohm R."/>
            <person name="Pangilinan J."/>
            <person name="Park H.-J."/>
            <person name="Ramirez L."/>
            <person name="Alfaro M."/>
            <person name="Sun H."/>
            <person name="Tritt A."/>
            <person name="Yoshinaga Y."/>
            <person name="Zwiers L.-H."/>
            <person name="Turgeon B.G."/>
            <person name="Goodwin S.B."/>
            <person name="Spatafora J.W."/>
            <person name="Crous P.W."/>
            <person name="Grigoriev I.V."/>
        </authorList>
    </citation>
    <scope>NUCLEOTIDE SEQUENCE</scope>
    <source>
        <strain evidence="10">CBS 394.84</strain>
    </source>
</reference>
<accession>A0A9P4LBS5</accession>
<evidence type="ECO:0000256" key="8">
    <source>
        <dbReference type="SAM" id="MobiDB-lite"/>
    </source>
</evidence>
<keyword evidence="3" id="KW-0805">Transcription regulation</keyword>
<dbReference type="GO" id="GO:0003677">
    <property type="term" value="F:DNA binding"/>
    <property type="evidence" value="ECO:0007669"/>
    <property type="project" value="UniProtKB-KW"/>
</dbReference>
<dbReference type="CDD" id="cd00093">
    <property type="entry name" value="HTH_XRE"/>
    <property type="match status" value="1"/>
</dbReference>
<evidence type="ECO:0000256" key="6">
    <source>
        <dbReference type="ARBA" id="ARBA00023163"/>
    </source>
</evidence>
<feature type="compositionally biased region" description="Polar residues" evidence="8">
    <location>
        <begin position="101"/>
        <end position="110"/>
    </location>
</feature>
<evidence type="ECO:0000259" key="9">
    <source>
        <dbReference type="PROSITE" id="PS50943"/>
    </source>
</evidence>
<proteinExistence type="inferred from homology"/>
<dbReference type="OrthoDB" id="10253401at2759"/>
<dbReference type="EMBL" id="ML976615">
    <property type="protein sequence ID" value="KAF1848903.1"/>
    <property type="molecule type" value="Genomic_DNA"/>
</dbReference>
<dbReference type="FunFam" id="1.10.260.40:FF:000030">
    <property type="entry name" value="Coactivator bridging factor 1"/>
    <property type="match status" value="1"/>
</dbReference>
<keyword evidence="6" id="KW-0804">Transcription</keyword>
<dbReference type="Pfam" id="PF01381">
    <property type="entry name" value="HTH_3"/>
    <property type="match status" value="1"/>
</dbReference>
<feature type="region of interest" description="Disordered" evidence="8">
    <location>
        <begin position="90"/>
        <end position="110"/>
    </location>
</feature>
<evidence type="ECO:0000313" key="10">
    <source>
        <dbReference type="EMBL" id="KAF1848903.1"/>
    </source>
</evidence>
<sequence>MSEDWNSVTKIGSRTRGGAAGPREAVVKGKSALNAAQRSGALISTEKKYASSNAALASASQEGQRLTKVDRSDDIVKPKTVGVAVGQAISKARSEAKNDKGTTMTQKDLATKCNSTPTIIADFERGTATPDQKLLGTMERVLNVVLRGESLGQPKFPNRKK</sequence>
<dbReference type="PROSITE" id="PS50943">
    <property type="entry name" value="HTH_CROC1"/>
    <property type="match status" value="1"/>
</dbReference>
<dbReference type="PANTHER" id="PTHR10245">
    <property type="entry name" value="ENDOTHELIAL DIFFERENTIATION-RELATED FACTOR 1 MULTIPROTEIN BRIDGING FACTOR 1"/>
    <property type="match status" value="1"/>
</dbReference>
<dbReference type="Pfam" id="PF08523">
    <property type="entry name" value="MBF1"/>
    <property type="match status" value="1"/>
</dbReference>
<dbReference type="InterPro" id="IPR013729">
    <property type="entry name" value="MBF1_N"/>
</dbReference>
<feature type="region of interest" description="Disordered" evidence="8">
    <location>
        <begin position="53"/>
        <end position="72"/>
    </location>
</feature>
<dbReference type="SUPFAM" id="SSF47413">
    <property type="entry name" value="lambda repressor-like DNA-binding domains"/>
    <property type="match status" value="1"/>
</dbReference>
<keyword evidence="5" id="KW-0010">Activator</keyword>
<dbReference type="Gene3D" id="1.10.260.40">
    <property type="entry name" value="lambda repressor-like DNA-binding domains"/>
    <property type="match status" value="1"/>
</dbReference>
<gene>
    <name evidence="10" type="ORF">K460DRAFT_82394</name>
</gene>
<name>A0A9P4LBS5_9PLEO</name>
<keyword evidence="4" id="KW-0238">DNA-binding</keyword>
<evidence type="ECO:0000256" key="7">
    <source>
        <dbReference type="ARBA" id="ARBA00035107"/>
    </source>
</evidence>
<evidence type="ECO:0000313" key="11">
    <source>
        <dbReference type="Proteomes" id="UP000800039"/>
    </source>
</evidence>
<comment type="similarity">
    <text evidence="1">Belongs to the MBF1 family.</text>
</comment>
<dbReference type="InterPro" id="IPR010982">
    <property type="entry name" value="Lambda_DNA-bd_dom_sf"/>
</dbReference>
<dbReference type="AlphaFoldDB" id="A0A9P4LBS5"/>
<dbReference type="SMART" id="SM00530">
    <property type="entry name" value="HTH_XRE"/>
    <property type="match status" value="1"/>
</dbReference>
<organism evidence="10 11">
    <name type="scientific">Cucurbitaria berberidis CBS 394.84</name>
    <dbReference type="NCBI Taxonomy" id="1168544"/>
    <lineage>
        <taxon>Eukaryota</taxon>
        <taxon>Fungi</taxon>
        <taxon>Dikarya</taxon>
        <taxon>Ascomycota</taxon>
        <taxon>Pezizomycotina</taxon>
        <taxon>Dothideomycetes</taxon>
        <taxon>Pleosporomycetidae</taxon>
        <taxon>Pleosporales</taxon>
        <taxon>Pleosporineae</taxon>
        <taxon>Cucurbitariaceae</taxon>
        <taxon>Cucurbitaria</taxon>
    </lineage>
</organism>
<feature type="region of interest" description="Disordered" evidence="8">
    <location>
        <begin position="1"/>
        <end position="32"/>
    </location>
</feature>
<feature type="domain" description="HTH cro/C1-type" evidence="9">
    <location>
        <begin position="104"/>
        <end position="151"/>
    </location>
</feature>
<keyword evidence="11" id="KW-1185">Reference proteome</keyword>
<evidence type="ECO:0000256" key="5">
    <source>
        <dbReference type="ARBA" id="ARBA00023159"/>
    </source>
</evidence>
<dbReference type="GeneID" id="63855977"/>
<dbReference type="InterPro" id="IPR001387">
    <property type="entry name" value="Cro/C1-type_HTH"/>
</dbReference>
<dbReference type="RefSeq" id="XP_040791466.1">
    <property type="nucleotide sequence ID" value="XM_040938720.1"/>
</dbReference>
<protein>
    <recommendedName>
        <fullName evidence="2">Multiprotein-bridging factor 1</fullName>
    </recommendedName>
</protein>
<evidence type="ECO:0000256" key="3">
    <source>
        <dbReference type="ARBA" id="ARBA00023015"/>
    </source>
</evidence>
<feature type="compositionally biased region" description="Polar residues" evidence="8">
    <location>
        <begin position="1"/>
        <end position="12"/>
    </location>
</feature>
<comment type="function">
    <text evidence="7">Transcriptional coactivator that stimulates GCN4-dependent transcriptional activity by bridging the DNA-binding region of GCN4 and TBP (SPT15), thereby recruiting TBP to GCN4-bound promoters. Involved in induction of the ribosome quality control (RQC) pathway; a pathway that degrades nascent peptide chains during problematic translation. Required to prevent stalled ribosomes from frameshifting.</text>
</comment>
<comment type="caution">
    <text evidence="10">The sequence shown here is derived from an EMBL/GenBank/DDBJ whole genome shotgun (WGS) entry which is preliminary data.</text>
</comment>